<accession>A0A9E8MUC6</accession>
<dbReference type="RefSeq" id="WP_267675385.1">
    <property type="nucleotide sequence ID" value="NZ_CP113088.1"/>
</dbReference>
<evidence type="ECO:0000256" key="1">
    <source>
        <dbReference type="PROSITE-ProRule" id="PRU00169"/>
    </source>
</evidence>
<dbReference type="InterPro" id="IPR052893">
    <property type="entry name" value="TCS_response_regulator"/>
</dbReference>
<dbReference type="AlphaFoldDB" id="A0A9E8MUC6"/>
<dbReference type="InterPro" id="IPR011006">
    <property type="entry name" value="CheY-like_superfamily"/>
</dbReference>
<dbReference type="PROSITE" id="PS50110">
    <property type="entry name" value="RESPONSE_REGULATORY"/>
    <property type="match status" value="1"/>
</dbReference>
<evidence type="ECO:0000259" key="2">
    <source>
        <dbReference type="PROSITE" id="PS50110"/>
    </source>
</evidence>
<evidence type="ECO:0000313" key="3">
    <source>
        <dbReference type="EMBL" id="WAC00837.1"/>
    </source>
</evidence>
<keyword evidence="1" id="KW-0597">Phosphoprotein</keyword>
<dbReference type="SMART" id="SM00448">
    <property type="entry name" value="REC"/>
    <property type="match status" value="1"/>
</dbReference>
<keyword evidence="4" id="KW-1185">Reference proteome</keyword>
<dbReference type="PANTHER" id="PTHR44520:SF2">
    <property type="entry name" value="RESPONSE REGULATOR RCP1"/>
    <property type="match status" value="1"/>
</dbReference>
<dbReference type="GO" id="GO:0000160">
    <property type="term" value="P:phosphorelay signal transduction system"/>
    <property type="evidence" value="ECO:0007669"/>
    <property type="project" value="InterPro"/>
</dbReference>
<dbReference type="Proteomes" id="UP001164705">
    <property type="component" value="Chromosome"/>
</dbReference>
<reference evidence="3" key="1">
    <citation type="submission" date="2022-11" db="EMBL/GenBank/DDBJ databases">
        <title>Lacinutrix neustonica HL-RS19T sp. nov., isolated from the surface microlayer sample of brackish Lake Shihwa.</title>
        <authorList>
            <person name="Choi J.Y."/>
            <person name="Hwang C.Y."/>
        </authorList>
    </citation>
    <scope>NUCLEOTIDE SEQUENCE</scope>
    <source>
        <strain evidence="3">HL-RS19</strain>
    </source>
</reference>
<dbReference type="Pfam" id="PF00072">
    <property type="entry name" value="Response_reg"/>
    <property type="match status" value="1"/>
</dbReference>
<proteinExistence type="predicted"/>
<sequence length="138" mass="16031">MKSPTVELACIIDDDKVYVNLVKKIIETKKLCENLMIFRNGKQSIEYFEALMENMKEDSIPEIIFLDLNMPVMDGWEFLERFTKIKNKFNKVITLYVVSSSINPLDVNRAKSLSSVKDYLIKPINISELENIFCKPTD</sequence>
<dbReference type="Gene3D" id="3.40.50.2300">
    <property type="match status" value="1"/>
</dbReference>
<dbReference type="SUPFAM" id="SSF52172">
    <property type="entry name" value="CheY-like"/>
    <property type="match status" value="1"/>
</dbReference>
<protein>
    <submittedName>
        <fullName evidence="3">Response regulator</fullName>
    </submittedName>
</protein>
<evidence type="ECO:0000313" key="4">
    <source>
        <dbReference type="Proteomes" id="UP001164705"/>
    </source>
</evidence>
<dbReference type="InterPro" id="IPR001789">
    <property type="entry name" value="Sig_transdc_resp-reg_receiver"/>
</dbReference>
<organism evidence="3 4">
    <name type="scientific">Lacinutrix neustonica</name>
    <dbReference type="NCBI Taxonomy" id="2980107"/>
    <lineage>
        <taxon>Bacteria</taxon>
        <taxon>Pseudomonadati</taxon>
        <taxon>Bacteroidota</taxon>
        <taxon>Flavobacteriia</taxon>
        <taxon>Flavobacteriales</taxon>
        <taxon>Flavobacteriaceae</taxon>
        <taxon>Lacinutrix</taxon>
    </lineage>
</organism>
<name>A0A9E8MUC6_9FLAO</name>
<feature type="domain" description="Response regulatory" evidence="2">
    <location>
        <begin position="8"/>
        <end position="137"/>
    </location>
</feature>
<dbReference type="EMBL" id="CP113088">
    <property type="protein sequence ID" value="WAC00837.1"/>
    <property type="molecule type" value="Genomic_DNA"/>
</dbReference>
<dbReference type="PANTHER" id="PTHR44520">
    <property type="entry name" value="RESPONSE REGULATOR RCP1-RELATED"/>
    <property type="match status" value="1"/>
</dbReference>
<gene>
    <name evidence="3" type="ORF">N7U66_11245</name>
</gene>
<dbReference type="KEGG" id="lnu:N7U66_11245"/>
<feature type="modified residue" description="4-aspartylphosphate" evidence="1">
    <location>
        <position position="67"/>
    </location>
</feature>